<gene>
    <name evidence="1" type="ORF">THAR02_00229</name>
</gene>
<evidence type="ECO:0000313" key="2">
    <source>
        <dbReference type="Proteomes" id="UP000034112"/>
    </source>
</evidence>
<protein>
    <submittedName>
        <fullName evidence="1">Uncharacterized protein</fullName>
    </submittedName>
</protein>
<sequence>MAFVPESKPKGYSYFEDGARDWQQKTEEGKDMRSIESILSDVAREAILDEVLKLKPARVATTVVQKGIRHFYDTPGGKIFIEKFASVSLGKSVYGAAALSHVSKVVRSHGISNFGIMLINDGKLFHNYINGDIDGSQLGRGLWKELTGSCGDLLGWSIGAGLAAALVLNPWGATMCTFVGSNVGRLSGQYLAALLTST</sequence>
<dbReference type="EMBL" id="JOKZ01000003">
    <property type="protein sequence ID" value="KKP07693.1"/>
    <property type="molecule type" value="Genomic_DNA"/>
</dbReference>
<organism evidence="1 2">
    <name type="scientific">Trichoderma harzianum</name>
    <name type="common">Hypocrea lixii</name>
    <dbReference type="NCBI Taxonomy" id="5544"/>
    <lineage>
        <taxon>Eukaryota</taxon>
        <taxon>Fungi</taxon>
        <taxon>Dikarya</taxon>
        <taxon>Ascomycota</taxon>
        <taxon>Pezizomycotina</taxon>
        <taxon>Sordariomycetes</taxon>
        <taxon>Hypocreomycetidae</taxon>
        <taxon>Hypocreales</taxon>
        <taxon>Hypocreaceae</taxon>
        <taxon>Trichoderma</taxon>
    </lineage>
</organism>
<name>A0A0F9Y6L3_TRIHA</name>
<dbReference type="Proteomes" id="UP000034112">
    <property type="component" value="Unassembled WGS sequence"/>
</dbReference>
<accession>A0A0F9Y6L3</accession>
<proteinExistence type="predicted"/>
<evidence type="ECO:0000313" key="1">
    <source>
        <dbReference type="EMBL" id="KKP07693.1"/>
    </source>
</evidence>
<dbReference type="OrthoDB" id="5234337at2759"/>
<comment type="caution">
    <text evidence="1">The sequence shown here is derived from an EMBL/GenBank/DDBJ whole genome shotgun (WGS) entry which is preliminary data.</text>
</comment>
<dbReference type="AlphaFoldDB" id="A0A0F9Y6L3"/>
<reference evidence="2" key="1">
    <citation type="journal article" date="2015" name="Genome Announc.">
        <title>Draft whole-genome sequence of the biocontrol agent Trichoderma harzianum T6776.</title>
        <authorList>
            <person name="Baroncelli R."/>
            <person name="Piaggeschi G."/>
            <person name="Fiorini L."/>
            <person name="Bertolini E."/>
            <person name="Zapparata A."/>
            <person name="Pe M.E."/>
            <person name="Sarrocco S."/>
            <person name="Vannacci G."/>
        </authorList>
    </citation>
    <scope>NUCLEOTIDE SEQUENCE [LARGE SCALE GENOMIC DNA]</scope>
    <source>
        <strain evidence="2">T6776</strain>
    </source>
</reference>